<feature type="transmembrane region" description="Helical" evidence="7">
    <location>
        <begin position="373"/>
        <end position="395"/>
    </location>
</feature>
<dbReference type="PANTHER" id="PTHR33362">
    <property type="entry name" value="SIALIC ACID TRAP TRANSPORTER PERMEASE PROTEIN SIAT-RELATED"/>
    <property type="match status" value="1"/>
</dbReference>
<feature type="transmembrane region" description="Helical" evidence="7">
    <location>
        <begin position="281"/>
        <end position="303"/>
    </location>
</feature>
<feature type="transmembrane region" description="Helical" evidence="7">
    <location>
        <begin position="146"/>
        <end position="165"/>
    </location>
</feature>
<feature type="transmembrane region" description="Helical" evidence="7">
    <location>
        <begin position="6"/>
        <end position="39"/>
    </location>
</feature>
<feature type="transmembrane region" description="Helical" evidence="7">
    <location>
        <begin position="101"/>
        <end position="125"/>
    </location>
</feature>
<comment type="function">
    <text evidence="7">Part of the tripartite ATP-independent periplasmic (TRAP) transport system.</text>
</comment>
<feature type="transmembrane region" description="Helical" evidence="7">
    <location>
        <begin position="407"/>
        <end position="431"/>
    </location>
</feature>
<sequence>MEWYFILSGMFLGVVALLLSGIPVVFAFLIMNILGSFFIMGGEAGILQMVRNMQSSISNFSLVPIVLFVFMGEILLQSGVAKKAIDAIDKLLAKTPGRLSIVAIIGGTIFSSLSGSTMANTAILGKTLMPEMKKRGYSPSISMGPIMAVGGIAMLIPPSALAVLLGSMGKISINDLLIAAIVPAFIIAFMFFLYVFLKCVLNKDLAPAYDVESQPFAERIKPFLVYVAPLVLIFFVVVGSMVGGFATPTESASLGCIASLFMVLVYRRFTLEGFKNSLMETIIFSSMILFIICASSSFSKILGFSGTTQTLSALVVDLGLDNAYILICMLLVMLILGFFMDQVSIMMLTLPIFMPLINVIGVDPVWFGVMALIVLEVGLCTPPFGLLIFVMQGVVPTENIRNIYRAVIPYVLIEVAVIALIFFFPVVVSFVPDLIK</sequence>
<comment type="similarity">
    <text evidence="7">Belongs to the TRAP transporter large permease family.</text>
</comment>
<keyword evidence="5 7" id="KW-1133">Transmembrane helix</keyword>
<evidence type="ECO:0000256" key="5">
    <source>
        <dbReference type="ARBA" id="ARBA00022989"/>
    </source>
</evidence>
<name>A0A430KM13_9GAMM</name>
<dbReference type="InterPro" id="IPR010656">
    <property type="entry name" value="DctM"/>
</dbReference>
<feature type="transmembrane region" description="Helical" evidence="7">
    <location>
        <begin position="177"/>
        <end position="197"/>
    </location>
</feature>
<accession>A0A430KM13</accession>
<comment type="subunit">
    <text evidence="7">The complex comprises the extracytoplasmic solute receptor protein and the two transmembrane proteins.</text>
</comment>
<evidence type="ECO:0000256" key="1">
    <source>
        <dbReference type="ARBA" id="ARBA00004429"/>
    </source>
</evidence>
<evidence type="ECO:0000259" key="8">
    <source>
        <dbReference type="Pfam" id="PF06808"/>
    </source>
</evidence>
<dbReference type="Pfam" id="PF06808">
    <property type="entry name" value="DctM"/>
    <property type="match status" value="1"/>
</dbReference>
<feature type="transmembrane region" description="Helical" evidence="7">
    <location>
        <begin position="252"/>
        <end position="269"/>
    </location>
</feature>
<keyword evidence="4 7" id="KW-0812">Transmembrane</keyword>
<feature type="transmembrane region" description="Helical" evidence="7">
    <location>
        <begin position="223"/>
        <end position="246"/>
    </location>
</feature>
<evidence type="ECO:0000313" key="9">
    <source>
        <dbReference type="EMBL" id="RTE64502.1"/>
    </source>
</evidence>
<evidence type="ECO:0000256" key="7">
    <source>
        <dbReference type="RuleBase" id="RU369079"/>
    </source>
</evidence>
<protein>
    <recommendedName>
        <fullName evidence="7">TRAP transporter large permease protein</fullName>
    </recommendedName>
</protein>
<dbReference type="InterPro" id="IPR004681">
    <property type="entry name" value="TRAP_DctM"/>
</dbReference>
<dbReference type="AlphaFoldDB" id="A0A430KM13"/>
<dbReference type="PIRSF" id="PIRSF006066">
    <property type="entry name" value="HI0050"/>
    <property type="match status" value="1"/>
</dbReference>
<keyword evidence="10" id="KW-1185">Reference proteome</keyword>
<evidence type="ECO:0000256" key="6">
    <source>
        <dbReference type="ARBA" id="ARBA00023136"/>
    </source>
</evidence>
<dbReference type="PANTHER" id="PTHR33362:SF5">
    <property type="entry name" value="C4-DICARBOXYLATE TRAP TRANSPORTER LARGE PERMEASE PROTEIN DCTM"/>
    <property type="match status" value="1"/>
</dbReference>
<dbReference type="GO" id="GO:0022857">
    <property type="term" value="F:transmembrane transporter activity"/>
    <property type="evidence" value="ECO:0007669"/>
    <property type="project" value="UniProtKB-UniRule"/>
</dbReference>
<evidence type="ECO:0000313" key="10">
    <source>
        <dbReference type="Proteomes" id="UP000283087"/>
    </source>
</evidence>
<feature type="domain" description="TRAP C4-dicarboxylate transport system permease DctM subunit" evidence="8">
    <location>
        <begin position="12"/>
        <end position="425"/>
    </location>
</feature>
<comment type="caution">
    <text evidence="9">The sequence shown here is derived from an EMBL/GenBank/DDBJ whole genome shotgun (WGS) entry which is preliminary data.</text>
</comment>
<dbReference type="NCBIfam" id="TIGR00786">
    <property type="entry name" value="dctM"/>
    <property type="match status" value="1"/>
</dbReference>
<evidence type="ECO:0000256" key="4">
    <source>
        <dbReference type="ARBA" id="ARBA00022692"/>
    </source>
</evidence>
<gene>
    <name evidence="9" type="ORF">EH243_16915</name>
</gene>
<keyword evidence="7" id="KW-0813">Transport</keyword>
<keyword evidence="3 7" id="KW-0997">Cell inner membrane</keyword>
<feature type="transmembrane region" description="Helical" evidence="7">
    <location>
        <begin position="347"/>
        <end position="367"/>
    </location>
</feature>
<keyword evidence="2" id="KW-1003">Cell membrane</keyword>
<dbReference type="GO" id="GO:0005886">
    <property type="term" value="C:plasma membrane"/>
    <property type="evidence" value="ECO:0007669"/>
    <property type="project" value="UniProtKB-SubCell"/>
</dbReference>
<feature type="transmembrane region" description="Helical" evidence="7">
    <location>
        <begin position="323"/>
        <end position="340"/>
    </location>
</feature>
<comment type="subcellular location">
    <subcellularLocation>
        <location evidence="1 7">Cell inner membrane</location>
        <topology evidence="1 7">Multi-pass membrane protein</topology>
    </subcellularLocation>
</comment>
<dbReference type="EMBL" id="RQXW01000021">
    <property type="protein sequence ID" value="RTE64502.1"/>
    <property type="molecule type" value="Genomic_DNA"/>
</dbReference>
<dbReference type="RefSeq" id="WP_126159838.1">
    <property type="nucleotide sequence ID" value="NZ_RQXW01000021.1"/>
</dbReference>
<dbReference type="Proteomes" id="UP000283087">
    <property type="component" value="Unassembled WGS sequence"/>
</dbReference>
<proteinExistence type="inferred from homology"/>
<evidence type="ECO:0000256" key="2">
    <source>
        <dbReference type="ARBA" id="ARBA00022475"/>
    </source>
</evidence>
<keyword evidence="6 7" id="KW-0472">Membrane</keyword>
<reference evidence="9 10" key="1">
    <citation type="submission" date="2018-11" db="EMBL/GenBank/DDBJ databases">
        <title>The draft genome sequence of Amphritea opalescens ANRC-JH13T.</title>
        <authorList>
            <person name="Fang Z."/>
            <person name="Zhang Y."/>
            <person name="Han X."/>
        </authorList>
    </citation>
    <scope>NUCLEOTIDE SEQUENCE [LARGE SCALE GENOMIC DNA]</scope>
    <source>
        <strain evidence="9 10">ANRC-JH13</strain>
    </source>
</reference>
<organism evidence="9 10">
    <name type="scientific">Amphritea opalescens</name>
    <dbReference type="NCBI Taxonomy" id="2490544"/>
    <lineage>
        <taxon>Bacteria</taxon>
        <taxon>Pseudomonadati</taxon>
        <taxon>Pseudomonadota</taxon>
        <taxon>Gammaproteobacteria</taxon>
        <taxon>Oceanospirillales</taxon>
        <taxon>Oceanospirillaceae</taxon>
        <taxon>Amphritea</taxon>
    </lineage>
</organism>
<feature type="transmembrane region" description="Helical" evidence="7">
    <location>
        <begin position="60"/>
        <end position="81"/>
    </location>
</feature>
<evidence type="ECO:0000256" key="3">
    <source>
        <dbReference type="ARBA" id="ARBA00022519"/>
    </source>
</evidence>
<dbReference type="OrthoDB" id="9796052at2"/>